<keyword evidence="4" id="KW-0946">Virion</keyword>
<keyword evidence="5" id="KW-0694">RNA-binding</keyword>
<dbReference type="InterPro" id="IPR002484">
    <property type="entry name" value="Arte_nucleocap"/>
</dbReference>
<dbReference type="Pfam" id="PF01481">
    <property type="entry name" value="Arteri_nucleo"/>
    <property type="match status" value="1"/>
</dbReference>
<gene>
    <name evidence="10" type="primary">Vp1</name>
</gene>
<dbReference type="GO" id="GO:0003723">
    <property type="term" value="F:RNA binding"/>
    <property type="evidence" value="ECO:0007669"/>
    <property type="project" value="UniProtKB-KW"/>
</dbReference>
<organism evidence="10">
    <name type="scientific">Lactate dehydrogenase-elevating virus</name>
    <name type="common">LDV</name>
    <dbReference type="NCBI Taxonomy" id="11048"/>
    <lineage>
        <taxon>Viruses</taxon>
        <taxon>Riboviria</taxon>
        <taxon>Orthornavirae</taxon>
        <taxon>Pisuviricota</taxon>
        <taxon>Pisoniviricetes</taxon>
        <taxon>Nidovirales</taxon>
        <taxon>Arnidovirineae</taxon>
        <taxon>Arteriviridae</taxon>
        <taxon>Variarterivirinae</taxon>
        <taxon>Gammaarterivirus</taxon>
        <taxon>Gammaarterivirus lacdeh</taxon>
    </lineage>
</organism>
<evidence type="ECO:0000256" key="2">
    <source>
        <dbReference type="ARBA" id="ARBA00008461"/>
    </source>
</evidence>
<evidence type="ECO:0000256" key="8">
    <source>
        <dbReference type="ARBA" id="ARBA00033344"/>
    </source>
</evidence>
<evidence type="ECO:0000256" key="7">
    <source>
        <dbReference type="ARBA" id="ARBA00023274"/>
    </source>
</evidence>
<keyword evidence="7" id="KW-0687">Ribonucleoprotein</keyword>
<evidence type="ECO:0000313" key="10">
    <source>
        <dbReference type="EMBL" id="BAA19461.1"/>
    </source>
</evidence>
<evidence type="ECO:0000256" key="9">
    <source>
        <dbReference type="SAM" id="MobiDB-lite"/>
    </source>
</evidence>
<keyword evidence="6" id="KW-0543">Viral nucleoprotein</keyword>
<accession>P89875</accession>
<dbReference type="SUPFAM" id="SSF103068">
    <property type="entry name" value="Nucleocapsid protein dimerization domain"/>
    <property type="match status" value="1"/>
</dbReference>
<comment type="subcellular location">
    <subcellularLocation>
        <location evidence="1">Virion</location>
    </subcellularLocation>
</comment>
<feature type="compositionally biased region" description="Basic residues" evidence="9">
    <location>
        <begin position="35"/>
        <end position="44"/>
    </location>
</feature>
<evidence type="ECO:0000256" key="4">
    <source>
        <dbReference type="ARBA" id="ARBA00022844"/>
    </source>
</evidence>
<dbReference type="Gene3D" id="6.10.140.90">
    <property type="match status" value="1"/>
</dbReference>
<evidence type="ECO:0000256" key="5">
    <source>
        <dbReference type="ARBA" id="ARBA00022884"/>
    </source>
</evidence>
<dbReference type="InterPro" id="IPR037179">
    <property type="entry name" value="Nucleocapsid_C"/>
</dbReference>
<dbReference type="GO" id="GO:1990904">
    <property type="term" value="C:ribonucleoprotein complex"/>
    <property type="evidence" value="ECO:0007669"/>
    <property type="project" value="UniProtKB-KW"/>
</dbReference>
<evidence type="ECO:0000256" key="3">
    <source>
        <dbReference type="ARBA" id="ARBA00014389"/>
    </source>
</evidence>
<sequence>MSQNKKKNGQTKGANQQLNQLINALLRNAGQNKGKGQKKKKQPRLHFPMAGPSDIRHVMTPNEVQMCRSSLLTLFNQGGGQCTLVDSGGINYTVSFMLPTHATVRLINASANSSA</sequence>
<dbReference type="EMBL" id="AB001875">
    <property type="protein sequence ID" value="BAA19461.1"/>
    <property type="molecule type" value="mRNA"/>
</dbReference>
<feature type="region of interest" description="Disordered" evidence="9">
    <location>
        <begin position="27"/>
        <end position="56"/>
    </location>
</feature>
<organismHost>
    <name type="scientific">Mus musculus domesticus</name>
    <name type="common">western European house mouse</name>
    <dbReference type="NCBI Taxonomy" id="10092"/>
</organismHost>
<evidence type="ECO:0000256" key="6">
    <source>
        <dbReference type="ARBA" id="ARBA00023086"/>
    </source>
</evidence>
<reference evidence="10" key="1">
    <citation type="journal article" date="1998" name="Lab. Anim. Sci.">
        <title>Detection and typing of lactate dehydrogenase-elevating virus RNA from transplantable tumors, mouse liver tissues, and cell lines, using polymerase chain reaction.</title>
        <authorList>
            <person name="Goto K."/>
            <person name="Takakura A."/>
            <person name="Yoshimura M."/>
            <person name="Ohnishi Y."/>
            <person name="Itoh T."/>
        </authorList>
    </citation>
    <scope>NUCLEOTIDE SEQUENCE</scope>
    <source>
        <strain evidence="10">N-LDV strain</strain>
    </source>
</reference>
<name>P89875_LDV</name>
<dbReference type="GO" id="GO:0019013">
    <property type="term" value="C:viral nucleocapsid"/>
    <property type="evidence" value="ECO:0007669"/>
    <property type="project" value="UniProtKB-KW"/>
</dbReference>
<evidence type="ECO:0000256" key="1">
    <source>
        <dbReference type="ARBA" id="ARBA00004328"/>
    </source>
</evidence>
<comment type="similarity">
    <text evidence="2">Belongs to the arteriviridae nucleocapsid family.</text>
</comment>
<protein>
    <recommendedName>
        <fullName evidence="3">Nucleoprotein</fullName>
    </recommendedName>
    <alternativeName>
        <fullName evidence="8">Nucleocapsid protein</fullName>
    </alternativeName>
</protein>
<proteinExistence type="evidence at transcript level"/>